<comment type="caution">
    <text evidence="1">The sequence shown here is derived from an EMBL/GenBank/DDBJ whole genome shotgun (WGS) entry which is preliminary data.</text>
</comment>
<name>R4Z715_9ACTN</name>
<protein>
    <submittedName>
        <fullName evidence="1">Uncharacterized protein</fullName>
    </submittedName>
</protein>
<sequence>MTVDVQEHSFDEHLLDWPLTVERAFLMLFERSFVRGFVRSHPSVHTTTTARCHTP</sequence>
<dbReference type="HOGENOM" id="CLU_3023490_0_0_11"/>
<dbReference type="AlphaFoldDB" id="R4Z715"/>
<gene>
    <name evidence="1" type="ORF">BN381_80331</name>
</gene>
<evidence type="ECO:0000313" key="2">
    <source>
        <dbReference type="Proteomes" id="UP000018291"/>
    </source>
</evidence>
<proteinExistence type="predicted"/>
<dbReference type="STRING" id="1229780.BN381_80331"/>
<reference evidence="1 2" key="1">
    <citation type="journal article" date="2013" name="ISME J.">
        <title>Metabolic model for the filamentous 'Candidatus Microthrix parvicella' based on genomic and metagenomic analyses.</title>
        <authorList>
            <person name="Jon McIlroy S."/>
            <person name="Kristiansen R."/>
            <person name="Albertsen M."/>
            <person name="Michael Karst S."/>
            <person name="Rossetti S."/>
            <person name="Lund Nielsen J."/>
            <person name="Tandoi V."/>
            <person name="James Seviour R."/>
            <person name="Nielsen P.H."/>
        </authorList>
    </citation>
    <scope>NUCLEOTIDE SEQUENCE [LARGE SCALE GENOMIC DNA]</scope>
    <source>
        <strain evidence="1 2">RN1</strain>
    </source>
</reference>
<evidence type="ECO:0000313" key="1">
    <source>
        <dbReference type="EMBL" id="CCM65801.1"/>
    </source>
</evidence>
<dbReference type="Proteomes" id="UP000018291">
    <property type="component" value="Unassembled WGS sequence"/>
</dbReference>
<accession>R4Z715</accession>
<organism evidence="1 2">
    <name type="scientific">Candidatus Neomicrothrix parvicella RN1</name>
    <dbReference type="NCBI Taxonomy" id="1229780"/>
    <lineage>
        <taxon>Bacteria</taxon>
        <taxon>Bacillati</taxon>
        <taxon>Actinomycetota</taxon>
        <taxon>Acidimicrobiia</taxon>
        <taxon>Acidimicrobiales</taxon>
        <taxon>Microthrixaceae</taxon>
        <taxon>Candidatus Neomicrothrix</taxon>
    </lineage>
</organism>
<dbReference type="EMBL" id="CANL01000078">
    <property type="protein sequence ID" value="CCM65801.1"/>
    <property type="molecule type" value="Genomic_DNA"/>
</dbReference>
<keyword evidence="2" id="KW-1185">Reference proteome</keyword>